<feature type="transmembrane region" description="Helical" evidence="5">
    <location>
        <begin position="489"/>
        <end position="506"/>
    </location>
</feature>
<feature type="transmembrane region" description="Helical" evidence="5">
    <location>
        <begin position="899"/>
        <end position="917"/>
    </location>
</feature>
<dbReference type="Pfam" id="PF00472">
    <property type="entry name" value="RF-1"/>
    <property type="match status" value="1"/>
</dbReference>
<keyword evidence="5" id="KW-0472">Membrane</keyword>
<dbReference type="SMART" id="SM00937">
    <property type="entry name" value="PCRF"/>
    <property type="match status" value="1"/>
</dbReference>
<dbReference type="SUPFAM" id="SSF75620">
    <property type="entry name" value="Release factor"/>
    <property type="match status" value="1"/>
</dbReference>
<feature type="region of interest" description="Disordered" evidence="4">
    <location>
        <begin position="387"/>
        <end position="412"/>
    </location>
</feature>
<name>A0A9P6Y527_RHIOR</name>
<dbReference type="SUPFAM" id="SSF103473">
    <property type="entry name" value="MFS general substrate transporter"/>
    <property type="match status" value="1"/>
</dbReference>
<feature type="domain" description="Prokaryotic-type class I peptide chain release factors" evidence="6">
    <location>
        <begin position="255"/>
        <end position="271"/>
    </location>
</feature>
<dbReference type="GO" id="GO:0005739">
    <property type="term" value="C:mitochondrion"/>
    <property type="evidence" value="ECO:0007669"/>
    <property type="project" value="GOC"/>
</dbReference>
<dbReference type="InterPro" id="IPR000352">
    <property type="entry name" value="Pep_chain_release_fac_I"/>
</dbReference>
<accession>A0A9P6Y527</accession>
<evidence type="ECO:0000256" key="3">
    <source>
        <dbReference type="ARBA" id="ARBA00022917"/>
    </source>
</evidence>
<feature type="region of interest" description="Disordered" evidence="4">
    <location>
        <begin position="311"/>
        <end position="334"/>
    </location>
</feature>
<feature type="transmembrane region" description="Helical" evidence="5">
    <location>
        <begin position="822"/>
        <end position="847"/>
    </location>
</feature>
<comment type="caution">
    <text evidence="7">The sequence shown here is derived from an EMBL/GenBank/DDBJ whole genome shotgun (WGS) entry which is preliminary data.</text>
</comment>
<dbReference type="InterPro" id="IPR045853">
    <property type="entry name" value="Pep_chain_release_fac_I_sf"/>
</dbReference>
<dbReference type="EMBL" id="JAANIT010001624">
    <property type="protein sequence ID" value="KAG1539419.1"/>
    <property type="molecule type" value="Genomic_DNA"/>
</dbReference>
<keyword evidence="2" id="KW-0488">Methylation</keyword>
<evidence type="ECO:0000256" key="5">
    <source>
        <dbReference type="SAM" id="Phobius"/>
    </source>
</evidence>
<dbReference type="InterPro" id="IPR036259">
    <property type="entry name" value="MFS_trans_sf"/>
</dbReference>
<feature type="compositionally biased region" description="Polar residues" evidence="4">
    <location>
        <begin position="392"/>
        <end position="401"/>
    </location>
</feature>
<dbReference type="PANTHER" id="PTHR43804:SF7">
    <property type="entry name" value="LD18447P"/>
    <property type="match status" value="1"/>
</dbReference>
<dbReference type="Gene3D" id="3.30.70.1660">
    <property type="match status" value="1"/>
</dbReference>
<dbReference type="GO" id="GO:0016149">
    <property type="term" value="F:translation release factor activity, codon specific"/>
    <property type="evidence" value="ECO:0007669"/>
    <property type="project" value="InterPro"/>
</dbReference>
<dbReference type="Gene3D" id="6.10.140.1950">
    <property type="match status" value="1"/>
</dbReference>
<organism evidence="7 8">
    <name type="scientific">Rhizopus oryzae</name>
    <name type="common">Mucormycosis agent</name>
    <name type="synonym">Rhizopus arrhizus var. delemar</name>
    <dbReference type="NCBI Taxonomy" id="64495"/>
    <lineage>
        <taxon>Eukaryota</taxon>
        <taxon>Fungi</taxon>
        <taxon>Fungi incertae sedis</taxon>
        <taxon>Mucoromycota</taxon>
        <taxon>Mucoromycotina</taxon>
        <taxon>Mucoromycetes</taxon>
        <taxon>Mucorales</taxon>
        <taxon>Mucorineae</taxon>
        <taxon>Rhizopodaceae</taxon>
        <taxon>Rhizopus</taxon>
    </lineage>
</organism>
<reference evidence="7" key="1">
    <citation type="journal article" date="2020" name="Microb. Genom.">
        <title>Genetic diversity of clinical and environmental Mucorales isolates obtained from an investigation of mucormycosis cases among solid organ transplant recipients.</title>
        <authorList>
            <person name="Nguyen M.H."/>
            <person name="Kaul D."/>
            <person name="Muto C."/>
            <person name="Cheng S.J."/>
            <person name="Richter R.A."/>
            <person name="Bruno V.M."/>
            <person name="Liu G."/>
            <person name="Beyhan S."/>
            <person name="Sundermann A.J."/>
            <person name="Mounaud S."/>
            <person name="Pasculle A.W."/>
            <person name="Nierman W.C."/>
            <person name="Driscoll E."/>
            <person name="Cumbie R."/>
            <person name="Clancy C.J."/>
            <person name="Dupont C.L."/>
        </authorList>
    </citation>
    <scope>NUCLEOTIDE SEQUENCE</scope>
    <source>
        <strain evidence="7">GL16</strain>
    </source>
</reference>
<dbReference type="GO" id="GO:0032543">
    <property type="term" value="P:mitochondrial translation"/>
    <property type="evidence" value="ECO:0007669"/>
    <property type="project" value="UniProtKB-ARBA"/>
</dbReference>
<feature type="transmembrane region" description="Helical" evidence="5">
    <location>
        <begin position="603"/>
        <end position="621"/>
    </location>
</feature>
<dbReference type="HAMAP" id="MF_00093">
    <property type="entry name" value="Rel_fac_1"/>
    <property type="match status" value="1"/>
</dbReference>
<dbReference type="PROSITE" id="PS00745">
    <property type="entry name" value="RF_PROK_I"/>
    <property type="match status" value="1"/>
</dbReference>
<dbReference type="NCBIfam" id="NF001859">
    <property type="entry name" value="PRK00591.1"/>
    <property type="match status" value="1"/>
</dbReference>
<keyword evidence="5" id="KW-0812">Transmembrane</keyword>
<comment type="similarity">
    <text evidence="1">Belongs to the prokaryotic/mitochondrial release factor family.</text>
</comment>
<dbReference type="InterPro" id="IPR004373">
    <property type="entry name" value="RF-1"/>
</dbReference>
<dbReference type="Pfam" id="PF03462">
    <property type="entry name" value="PCRF"/>
    <property type="match status" value="1"/>
</dbReference>
<feature type="transmembrane region" description="Helical" evidence="5">
    <location>
        <begin position="729"/>
        <end position="754"/>
    </location>
</feature>
<feature type="transmembrane region" description="Helical" evidence="5">
    <location>
        <begin position="457"/>
        <end position="477"/>
    </location>
</feature>
<evidence type="ECO:0000256" key="2">
    <source>
        <dbReference type="ARBA" id="ARBA00022481"/>
    </source>
</evidence>
<feature type="transmembrane region" description="Helical" evidence="5">
    <location>
        <begin position="781"/>
        <end position="802"/>
    </location>
</feature>
<feature type="transmembrane region" description="Helical" evidence="5">
    <location>
        <begin position="876"/>
        <end position="893"/>
    </location>
</feature>
<dbReference type="AlphaFoldDB" id="A0A9P6Y527"/>
<feature type="transmembrane region" description="Helical" evidence="5">
    <location>
        <begin position="964"/>
        <end position="983"/>
    </location>
</feature>
<dbReference type="InterPro" id="IPR005139">
    <property type="entry name" value="PCRF"/>
</dbReference>
<evidence type="ECO:0000313" key="8">
    <source>
        <dbReference type="Proteomes" id="UP000717996"/>
    </source>
</evidence>
<dbReference type="NCBIfam" id="TIGR00019">
    <property type="entry name" value="prfA"/>
    <property type="match status" value="1"/>
</dbReference>
<evidence type="ECO:0000256" key="4">
    <source>
        <dbReference type="SAM" id="MobiDB-lite"/>
    </source>
</evidence>
<dbReference type="Gene3D" id="3.30.160.20">
    <property type="match status" value="1"/>
</dbReference>
<dbReference type="FunFam" id="3.30.70.1660:FF:000002">
    <property type="entry name" value="Peptide chain release factor 1"/>
    <property type="match status" value="1"/>
</dbReference>
<protein>
    <recommendedName>
        <fullName evidence="6">Prokaryotic-type class I peptide chain release factors domain-containing protein</fullName>
    </recommendedName>
</protein>
<gene>
    <name evidence="7" type="ORF">G6F51_009154</name>
</gene>
<dbReference type="PANTHER" id="PTHR43804">
    <property type="entry name" value="LD18447P"/>
    <property type="match status" value="1"/>
</dbReference>
<evidence type="ECO:0000259" key="6">
    <source>
        <dbReference type="PROSITE" id="PS00745"/>
    </source>
</evidence>
<feature type="transmembrane region" description="Helical" evidence="5">
    <location>
        <begin position="938"/>
        <end position="958"/>
    </location>
</feature>
<dbReference type="Proteomes" id="UP000717996">
    <property type="component" value="Unassembled WGS sequence"/>
</dbReference>
<dbReference type="InterPro" id="IPR050057">
    <property type="entry name" value="Prokaryotic/Mito_RF"/>
</dbReference>
<feature type="transmembrane region" description="Helical" evidence="5">
    <location>
        <begin position="663"/>
        <end position="684"/>
    </location>
</feature>
<feature type="transmembrane region" description="Helical" evidence="5">
    <location>
        <begin position="696"/>
        <end position="717"/>
    </location>
</feature>
<keyword evidence="5" id="KW-1133">Transmembrane helix</keyword>
<feature type="compositionally biased region" description="Basic and acidic residues" evidence="4">
    <location>
        <begin position="311"/>
        <end position="322"/>
    </location>
</feature>
<keyword evidence="3" id="KW-0648">Protein biosynthesis</keyword>
<dbReference type="FunFam" id="3.30.160.20:FF:000004">
    <property type="entry name" value="Peptide chain release factor 1"/>
    <property type="match status" value="1"/>
</dbReference>
<dbReference type="OrthoDB" id="377083at2759"/>
<feature type="transmembrane region" description="Helical" evidence="5">
    <location>
        <begin position="633"/>
        <end position="657"/>
    </location>
</feature>
<proteinExistence type="inferred from homology"/>
<sequence length="1009" mass="114500">MLKRVFGPIARYSTKVQPLETSRITPALENKLTRLSERHDAIITRLNNSDNLDPSEITNNSRELASLTQSKALFDQWQKSKSDLRELYDMLSSPEESDKEMFDLAKEECQDMSDQIKQLEKEIIMELAPKDIADDTSAILEIRAGAGGDEASIFSADMARMYERFSQLQRWKWEVLACSEETGSKGFKDITVNVGGKSVFGTLKYESGVHRVQRVPATESQGRIHTSTVTVAILPQPTEVQVQIRDSDLKIDVYRASGAGGQHVNTTDSAVRITHIPTGLVVAMQDERSQHKNKQKALKVLRAKIYEQERIKTEKSRRDSRNKQIGTGDRSEKIRTYNYPQNRVTDHRINLTLYELEQIMSGESLSHIIEPLQEHYLADSAHNNIIKDYHSPPSSSTNSTGHDADEGFASSSSIDEDQTFQVLRRKRSSYAVSEDDPKNTQQLEQKETIMKKQPPSLLVFELVLWVVSFFWVFVYFFNTAANSNFSKTYCVWIAILWFGLCLVYFFKRAPDQVQEHSSSDEQHNDANNIYDGDKLLKPTTIVSLVPLNRIFGANKSSFRNNADDGLLCGVLLLPMVAASKMTDLMKNNTDEAFIVYVQARLELLFIMSVTLLTLVFVNEYVRPLKRIIRKRGLFISSILVSALFTTLVTRLLSLTIVLSKTPIVLTIISIISFQWFLYICVVTLQKCFTLGEMTIISQSAAVLVYGTVEYICVTYFPKYQPEYMDHQDMSSISVLIHALIVGMILIGVITYPLLRQSRKIAQQPYWRSYDKSLPIFKNQKLLLGTAFYLITAVLILFMISPFCKEAIGMDPFMWALNFLYMSPSRAFLCLYWLIMVISTIVIWVLVLDFTSPSQNHRSLNTEEKNLTASLNIKRKLFHALAVVLFVPGVIFEYQFLQLAFGVAMSAFIYLEYLRYFAVWPWGKNLHIFLTEFIDNRDLGPIILSHMYLLLGCASPIWIGSSNFLASLSGILALGFGDSAASIIGKKLGRNRWLGSNKTVEGTTGGRIHL</sequence>
<evidence type="ECO:0000256" key="1">
    <source>
        <dbReference type="ARBA" id="ARBA00010835"/>
    </source>
</evidence>
<evidence type="ECO:0000313" key="7">
    <source>
        <dbReference type="EMBL" id="KAG1539419.1"/>
    </source>
</evidence>